<organism evidence="2 3">
    <name type="scientific">Flavobacterium cucumis</name>
    <dbReference type="NCBI Taxonomy" id="416016"/>
    <lineage>
        <taxon>Bacteria</taxon>
        <taxon>Pseudomonadati</taxon>
        <taxon>Bacteroidota</taxon>
        <taxon>Flavobacteriia</taxon>
        <taxon>Flavobacteriales</taxon>
        <taxon>Flavobacteriaceae</taxon>
        <taxon>Flavobacterium</taxon>
    </lineage>
</organism>
<dbReference type="AlphaFoldDB" id="A0A1M7ZZA5"/>
<evidence type="ECO:0000313" key="2">
    <source>
        <dbReference type="EMBL" id="SHO74204.1"/>
    </source>
</evidence>
<dbReference type="GO" id="GO:0006354">
    <property type="term" value="P:DNA-templated transcription elongation"/>
    <property type="evidence" value="ECO:0007669"/>
    <property type="project" value="TreeGrafter"/>
</dbReference>
<gene>
    <name evidence="2" type="ORF">SAMN05443547_2589</name>
</gene>
<dbReference type="GO" id="GO:0003677">
    <property type="term" value="F:DNA binding"/>
    <property type="evidence" value="ECO:0007669"/>
    <property type="project" value="InterPro"/>
</dbReference>
<dbReference type="SUPFAM" id="SSF54534">
    <property type="entry name" value="FKBP-like"/>
    <property type="match status" value="1"/>
</dbReference>
<evidence type="ECO:0000259" key="1">
    <source>
        <dbReference type="Pfam" id="PF01272"/>
    </source>
</evidence>
<keyword evidence="2" id="KW-0808">Transferase</keyword>
<dbReference type="Pfam" id="PF01272">
    <property type="entry name" value="GreA_GreB"/>
    <property type="match status" value="1"/>
</dbReference>
<dbReference type="RefSeq" id="WP_073585107.1">
    <property type="nucleotide sequence ID" value="NZ_CBCSEA010000010.1"/>
</dbReference>
<dbReference type="EMBL" id="FRYK01000006">
    <property type="protein sequence ID" value="SHO74204.1"/>
    <property type="molecule type" value="Genomic_DNA"/>
</dbReference>
<keyword evidence="3" id="KW-1185">Reference proteome</keyword>
<dbReference type="STRING" id="416016.SAMN05443547_2589"/>
<keyword evidence="2" id="KW-0418">Kinase</keyword>
<sequence>MNQDIILTTGIYDLIKDLLRRKKVTPFVEDQLVVQLKRAKQIRRSELPDNVVTIDCKVTIKDLITNELQDFSFVAPAKAKRRNNTESIVGNIGLALVGNKTGDQIKWDFGTGERNFEIIKVERF</sequence>
<name>A0A1M7ZZA5_9FLAO</name>
<dbReference type="GO" id="GO:0070063">
    <property type="term" value="F:RNA polymerase binding"/>
    <property type="evidence" value="ECO:0007669"/>
    <property type="project" value="InterPro"/>
</dbReference>
<dbReference type="InterPro" id="IPR001437">
    <property type="entry name" value="Tscrpt_elong_fac_GreA/B_C"/>
</dbReference>
<dbReference type="PANTHER" id="PTHR30437:SF4">
    <property type="entry name" value="TRANSCRIPTION ELONGATION FACTOR GREA"/>
    <property type="match status" value="1"/>
</dbReference>
<protein>
    <submittedName>
        <fullName evidence="2">Regulator of nucleoside diphosphate kinase</fullName>
    </submittedName>
</protein>
<proteinExistence type="predicted"/>
<evidence type="ECO:0000313" key="3">
    <source>
        <dbReference type="Proteomes" id="UP000184611"/>
    </source>
</evidence>
<feature type="domain" description="Transcription elongation factor GreA/GreB C-terminal" evidence="1">
    <location>
        <begin position="48"/>
        <end position="122"/>
    </location>
</feature>
<dbReference type="OrthoDB" id="192847at2"/>
<dbReference type="GO" id="GO:0016301">
    <property type="term" value="F:kinase activity"/>
    <property type="evidence" value="ECO:0007669"/>
    <property type="project" value="UniProtKB-KW"/>
</dbReference>
<dbReference type="InterPro" id="IPR036953">
    <property type="entry name" value="GreA/GreB_C_sf"/>
</dbReference>
<dbReference type="Gene3D" id="3.10.50.30">
    <property type="entry name" value="Transcription elongation factor, GreA/GreB, C-terminal domain"/>
    <property type="match status" value="1"/>
</dbReference>
<accession>A0A1M7ZZA5</accession>
<dbReference type="GO" id="GO:0032784">
    <property type="term" value="P:regulation of DNA-templated transcription elongation"/>
    <property type="evidence" value="ECO:0007669"/>
    <property type="project" value="InterPro"/>
</dbReference>
<dbReference type="InterPro" id="IPR023459">
    <property type="entry name" value="Tscrpt_elong_fac_GreA/B_fam"/>
</dbReference>
<reference evidence="3" key="1">
    <citation type="submission" date="2016-12" db="EMBL/GenBank/DDBJ databases">
        <authorList>
            <person name="Varghese N."/>
            <person name="Submissions S."/>
        </authorList>
    </citation>
    <scope>NUCLEOTIDE SEQUENCE [LARGE SCALE GENOMIC DNA]</scope>
    <source>
        <strain evidence="3">DSM 18830</strain>
    </source>
</reference>
<dbReference type="Proteomes" id="UP000184611">
    <property type="component" value="Unassembled WGS sequence"/>
</dbReference>
<dbReference type="PANTHER" id="PTHR30437">
    <property type="entry name" value="TRANSCRIPTION ELONGATION FACTOR GREA"/>
    <property type="match status" value="1"/>
</dbReference>